<sequence length="131" mass="14835">IDMYVEGVMDLLEMIMVFPLQPADAKEKKLALIIERATTRYFPVYEKVLKDHGQDYLVGNKLSFADIHLLEAILATEEFKPDVLSAFPTLQAFKGKTSNIPTIKKFLQPGSQKKPPTDDELLAIVMNVFYS</sequence>
<dbReference type="Gene3D" id="1.20.1050.10">
    <property type="match status" value="1"/>
</dbReference>
<protein>
    <recommendedName>
        <fullName evidence="2">glutathione transferase</fullName>
        <ecNumber evidence="2">2.5.1.18</ecNumber>
    </recommendedName>
</protein>
<dbReference type="CDD" id="cd03208">
    <property type="entry name" value="GST_C_Alpha"/>
    <property type="match status" value="1"/>
</dbReference>
<organism evidence="5 6">
    <name type="scientific">Trogon melanurus</name>
    <name type="common">Black-tailed trogon</name>
    <dbReference type="NCBI Taxonomy" id="56311"/>
    <lineage>
        <taxon>Eukaryota</taxon>
        <taxon>Metazoa</taxon>
        <taxon>Chordata</taxon>
        <taxon>Craniata</taxon>
        <taxon>Vertebrata</taxon>
        <taxon>Euteleostomi</taxon>
        <taxon>Archelosauria</taxon>
        <taxon>Archosauria</taxon>
        <taxon>Dinosauria</taxon>
        <taxon>Saurischia</taxon>
        <taxon>Theropoda</taxon>
        <taxon>Coelurosauria</taxon>
        <taxon>Aves</taxon>
        <taxon>Neognathae</taxon>
        <taxon>Neoaves</taxon>
        <taxon>Telluraves</taxon>
        <taxon>Coraciimorphae</taxon>
        <taxon>Trogoniformes</taxon>
        <taxon>Trogonidae</taxon>
        <taxon>Trogon</taxon>
    </lineage>
</organism>
<dbReference type="EMBL" id="VXAG01000843">
    <property type="protein sequence ID" value="NXJ81725.1"/>
    <property type="molecule type" value="Genomic_DNA"/>
</dbReference>
<feature type="domain" description="GST C-terminal" evidence="4">
    <location>
        <begin position="1"/>
        <end position="117"/>
    </location>
</feature>
<evidence type="ECO:0000256" key="2">
    <source>
        <dbReference type="ARBA" id="ARBA00012452"/>
    </source>
</evidence>
<feature type="non-terminal residue" evidence="5">
    <location>
        <position position="131"/>
    </location>
</feature>
<dbReference type="PROSITE" id="PS50405">
    <property type="entry name" value="GST_CTER"/>
    <property type="match status" value="1"/>
</dbReference>
<reference evidence="5 6" key="1">
    <citation type="submission" date="2019-09" db="EMBL/GenBank/DDBJ databases">
        <title>Bird 10,000 Genomes (B10K) Project - Family phase.</title>
        <authorList>
            <person name="Zhang G."/>
        </authorList>
    </citation>
    <scope>NUCLEOTIDE SEQUENCE [LARGE SCALE GENOMIC DNA]</scope>
    <source>
        <strain evidence="5">B10K-DU-007-40</strain>
        <tissue evidence="5">Mixed tissue sample</tissue>
    </source>
</reference>
<dbReference type="FunFam" id="1.20.1050.10:FF:000005">
    <property type="entry name" value="Glutathione S-transferase A1"/>
    <property type="match status" value="1"/>
</dbReference>
<dbReference type="Pfam" id="PF14497">
    <property type="entry name" value="GST_C_3"/>
    <property type="match status" value="1"/>
</dbReference>
<dbReference type="EC" id="2.5.1.18" evidence="2"/>
<dbReference type="AlphaFoldDB" id="A0A7L0EF68"/>
<evidence type="ECO:0000259" key="4">
    <source>
        <dbReference type="PROSITE" id="PS50405"/>
    </source>
</evidence>
<dbReference type="InterPro" id="IPR050213">
    <property type="entry name" value="GST_superfamily"/>
</dbReference>
<dbReference type="PRINTS" id="PR01266">
    <property type="entry name" value="GSTRNSFRASEA"/>
</dbReference>
<dbReference type="InterPro" id="IPR004046">
    <property type="entry name" value="GST_C"/>
</dbReference>
<evidence type="ECO:0000313" key="6">
    <source>
        <dbReference type="Proteomes" id="UP000550660"/>
    </source>
</evidence>
<proteinExistence type="inferred from homology"/>
<dbReference type="SUPFAM" id="SSF47616">
    <property type="entry name" value="GST C-terminal domain-like"/>
    <property type="match status" value="1"/>
</dbReference>
<dbReference type="GO" id="GO:0006749">
    <property type="term" value="P:glutathione metabolic process"/>
    <property type="evidence" value="ECO:0007669"/>
    <property type="project" value="TreeGrafter"/>
</dbReference>
<accession>A0A7L0EF68</accession>
<dbReference type="Gene3D" id="3.40.30.10">
    <property type="entry name" value="Glutaredoxin"/>
    <property type="match status" value="1"/>
</dbReference>
<keyword evidence="6" id="KW-1185">Reference proteome</keyword>
<keyword evidence="3 5" id="KW-0808">Transferase</keyword>
<comment type="similarity">
    <text evidence="1">Belongs to the GST superfamily. Alpha family.</text>
</comment>
<name>A0A7L0EF68_TROML</name>
<dbReference type="Proteomes" id="UP000550660">
    <property type="component" value="Unassembled WGS sequence"/>
</dbReference>
<comment type="caution">
    <text evidence="5">The sequence shown here is derived from an EMBL/GenBank/DDBJ whole genome shotgun (WGS) entry which is preliminary data.</text>
</comment>
<dbReference type="InterPro" id="IPR036282">
    <property type="entry name" value="Glutathione-S-Trfase_C_sf"/>
</dbReference>
<feature type="non-terminal residue" evidence="5">
    <location>
        <position position="1"/>
    </location>
</feature>
<gene>
    <name evidence="5" type="primary">Gsta2_0</name>
    <name evidence="5" type="ORF">TROMEL_R05532</name>
</gene>
<evidence type="ECO:0000313" key="5">
    <source>
        <dbReference type="EMBL" id="NXJ81725.1"/>
    </source>
</evidence>
<dbReference type="OrthoDB" id="414243at2759"/>
<dbReference type="InterPro" id="IPR003080">
    <property type="entry name" value="GST_alpha"/>
</dbReference>
<evidence type="ECO:0000256" key="3">
    <source>
        <dbReference type="ARBA" id="ARBA00022679"/>
    </source>
</evidence>
<dbReference type="PANTHER" id="PTHR11571">
    <property type="entry name" value="GLUTATHIONE S-TRANSFERASE"/>
    <property type="match status" value="1"/>
</dbReference>
<dbReference type="InterPro" id="IPR010987">
    <property type="entry name" value="Glutathione-S-Trfase_C-like"/>
</dbReference>
<dbReference type="PANTHER" id="PTHR11571:SF107">
    <property type="entry name" value="GLUTATHIONE S-TRANSFERASE A1"/>
    <property type="match status" value="1"/>
</dbReference>
<evidence type="ECO:0000256" key="1">
    <source>
        <dbReference type="ARBA" id="ARBA00011055"/>
    </source>
</evidence>
<dbReference type="GO" id="GO:0004364">
    <property type="term" value="F:glutathione transferase activity"/>
    <property type="evidence" value="ECO:0007669"/>
    <property type="project" value="UniProtKB-EC"/>
</dbReference>
<dbReference type="GO" id="GO:0006805">
    <property type="term" value="P:xenobiotic metabolic process"/>
    <property type="evidence" value="ECO:0007669"/>
    <property type="project" value="TreeGrafter"/>
</dbReference>